<dbReference type="PANTHER" id="PTHR30006:SF15">
    <property type="entry name" value="IRON-UTILIZATION PERIPLASMIC PROTEIN"/>
    <property type="match status" value="1"/>
</dbReference>
<dbReference type="PANTHER" id="PTHR30006">
    <property type="entry name" value="THIAMINE-BINDING PERIPLASMIC PROTEIN-RELATED"/>
    <property type="match status" value="1"/>
</dbReference>
<accession>A0A381Q229</accession>
<dbReference type="SUPFAM" id="SSF53850">
    <property type="entry name" value="Periplasmic binding protein-like II"/>
    <property type="match status" value="1"/>
</dbReference>
<evidence type="ECO:0008006" key="3">
    <source>
        <dbReference type="Google" id="ProtNLM"/>
    </source>
</evidence>
<name>A0A381Q229_9ZZZZ</name>
<feature type="non-terminal residue" evidence="2">
    <location>
        <position position="277"/>
    </location>
</feature>
<evidence type="ECO:0000256" key="1">
    <source>
        <dbReference type="ARBA" id="ARBA00022729"/>
    </source>
</evidence>
<dbReference type="Pfam" id="PF13343">
    <property type="entry name" value="SBP_bac_6"/>
    <property type="match status" value="1"/>
</dbReference>
<keyword evidence="1" id="KW-0732">Signal</keyword>
<organism evidence="2">
    <name type="scientific">marine metagenome</name>
    <dbReference type="NCBI Taxonomy" id="408172"/>
    <lineage>
        <taxon>unclassified sequences</taxon>
        <taxon>metagenomes</taxon>
        <taxon>ecological metagenomes</taxon>
    </lineage>
</organism>
<evidence type="ECO:0000313" key="2">
    <source>
        <dbReference type="EMBL" id="SUZ73130.1"/>
    </source>
</evidence>
<dbReference type="Gene3D" id="3.40.190.10">
    <property type="entry name" value="Periplasmic binding protein-like II"/>
    <property type="match status" value="2"/>
</dbReference>
<protein>
    <recommendedName>
        <fullName evidence="3">Iron ABC transporter substrate-binding protein</fullName>
    </recommendedName>
</protein>
<reference evidence="2" key="1">
    <citation type="submission" date="2018-05" db="EMBL/GenBank/DDBJ databases">
        <authorList>
            <person name="Lanie J.A."/>
            <person name="Ng W.-L."/>
            <person name="Kazmierczak K.M."/>
            <person name="Andrzejewski T.M."/>
            <person name="Davidsen T.M."/>
            <person name="Wayne K.J."/>
            <person name="Tettelin H."/>
            <person name="Glass J.I."/>
            <person name="Rusch D."/>
            <person name="Podicherti R."/>
            <person name="Tsui H.-C.T."/>
            <person name="Winkler M.E."/>
        </authorList>
    </citation>
    <scope>NUCLEOTIDE SEQUENCE</scope>
</reference>
<dbReference type="AlphaFoldDB" id="A0A381Q229"/>
<proteinExistence type="predicted"/>
<gene>
    <name evidence="2" type="ORF">METZ01_LOCUS25984</name>
</gene>
<dbReference type="GO" id="GO:0030288">
    <property type="term" value="C:outer membrane-bounded periplasmic space"/>
    <property type="evidence" value="ECO:0007669"/>
    <property type="project" value="TreeGrafter"/>
</dbReference>
<sequence>MAATATAILLTLGLGASATACGDGDPESLVVYSGRSEKLVGPILDAFTAETGILLKVRYGSSNDLALLLAEEGDKTPADVFLSRSPGPAGYLDDLGMLSVVADHVLERVADGDRSPDGTWVGFAGRGRVLVYNIDEVDAADLPDSVFDLTGSEYAGRVAVPGSNSSFQDWFTLFRLRNGDDVAIEWLDAMVANGSRFYPKNGAIVEAVGRNEIQFGLVNHYYNFQKVAANGGSQRSANHGFAPGDDGGLMIIATAAVLSQSDEKDAANRLLAHLLSD</sequence>
<dbReference type="EMBL" id="UINC01001169">
    <property type="protein sequence ID" value="SUZ73130.1"/>
    <property type="molecule type" value="Genomic_DNA"/>
</dbReference>
<feature type="non-terminal residue" evidence="2">
    <location>
        <position position="1"/>
    </location>
</feature>